<dbReference type="AlphaFoldDB" id="A0A835ITX5"/>
<comment type="caution">
    <text evidence="1">The sequence shown here is derived from an EMBL/GenBank/DDBJ whole genome shotgun (WGS) entry which is preliminary data.</text>
</comment>
<evidence type="ECO:0000313" key="1">
    <source>
        <dbReference type="EMBL" id="KAF9623043.1"/>
    </source>
</evidence>
<dbReference type="InterPro" id="IPR005299">
    <property type="entry name" value="MeTrfase_7"/>
</dbReference>
<dbReference type="OrthoDB" id="1523883at2759"/>
<dbReference type="Proteomes" id="UP000631114">
    <property type="component" value="Unassembled WGS sequence"/>
</dbReference>
<dbReference type="SUPFAM" id="SSF53335">
    <property type="entry name" value="S-adenosyl-L-methionine-dependent methyltransferases"/>
    <property type="match status" value="1"/>
</dbReference>
<dbReference type="PANTHER" id="PTHR31009">
    <property type="entry name" value="S-ADENOSYL-L-METHIONINE:CARBOXYL METHYLTRANSFERASE FAMILY PROTEIN"/>
    <property type="match status" value="1"/>
</dbReference>
<name>A0A835ITX5_9MAGN</name>
<proteinExistence type="predicted"/>
<evidence type="ECO:0000313" key="2">
    <source>
        <dbReference type="Proteomes" id="UP000631114"/>
    </source>
</evidence>
<feature type="non-terminal residue" evidence="1">
    <location>
        <position position="1"/>
    </location>
</feature>
<dbReference type="InterPro" id="IPR029063">
    <property type="entry name" value="SAM-dependent_MTases_sf"/>
</dbReference>
<dbReference type="Gene3D" id="3.40.50.150">
    <property type="entry name" value="Vaccinia Virus protein VP39"/>
    <property type="match status" value="1"/>
</dbReference>
<accession>A0A835ITX5</accession>
<organism evidence="1 2">
    <name type="scientific">Coptis chinensis</name>
    <dbReference type="NCBI Taxonomy" id="261450"/>
    <lineage>
        <taxon>Eukaryota</taxon>
        <taxon>Viridiplantae</taxon>
        <taxon>Streptophyta</taxon>
        <taxon>Embryophyta</taxon>
        <taxon>Tracheophyta</taxon>
        <taxon>Spermatophyta</taxon>
        <taxon>Magnoliopsida</taxon>
        <taxon>Ranunculales</taxon>
        <taxon>Ranunculaceae</taxon>
        <taxon>Coptidoideae</taxon>
        <taxon>Coptis</taxon>
    </lineage>
</organism>
<dbReference type="EMBL" id="JADFTS010000002">
    <property type="protein sequence ID" value="KAF9623043.1"/>
    <property type="molecule type" value="Genomic_DNA"/>
</dbReference>
<keyword evidence="2" id="KW-1185">Reference proteome</keyword>
<gene>
    <name evidence="1" type="ORF">IFM89_036179</name>
</gene>
<reference evidence="1 2" key="1">
    <citation type="submission" date="2020-10" db="EMBL/GenBank/DDBJ databases">
        <title>The Coptis chinensis genome and diversification of protoberbering-type alkaloids.</title>
        <authorList>
            <person name="Wang B."/>
            <person name="Shu S."/>
            <person name="Song C."/>
            <person name="Liu Y."/>
        </authorList>
    </citation>
    <scope>NUCLEOTIDE SEQUENCE [LARGE SCALE GENOMIC DNA]</scope>
    <source>
        <strain evidence="1">HL-2020</strain>
        <tissue evidence="1">Leaf</tissue>
    </source>
</reference>
<dbReference type="Pfam" id="PF03492">
    <property type="entry name" value="Methyltransf_7"/>
    <property type="match status" value="1"/>
</dbReference>
<protein>
    <recommendedName>
        <fullName evidence="3">S-adenosylmethionine-dependent methyltransferase</fullName>
    </recommendedName>
</protein>
<sequence>MAKAVSESFPMNGGEGVYSYKRNSSSDFGCSTGPNTFVVVQNILDAVELKYKNSPSLSTHIPEFQVYFNDHIANDFNMLFKSIPLEKKYFAASVPGSFYGRLFPQSSLHFVHSSYSLHWLSAVPYELLDKNSPAWNKGRISYANAPDEVIEAYAAQFAKDMNSFLKARAEELVPGGLMALLLIASPDKIPSPKSVLFRLFYLMGSCLMDMAKS</sequence>
<evidence type="ECO:0008006" key="3">
    <source>
        <dbReference type="Google" id="ProtNLM"/>
    </source>
</evidence>
<dbReference type="GO" id="GO:0008168">
    <property type="term" value="F:methyltransferase activity"/>
    <property type="evidence" value="ECO:0007669"/>
    <property type="project" value="InterPro"/>
</dbReference>